<proteinExistence type="predicted"/>
<dbReference type="RefSeq" id="WP_103292613.1">
    <property type="nucleotide sequence ID" value="NZ_CP033924.1"/>
</dbReference>
<keyword evidence="4" id="KW-1185">Reference proteome</keyword>
<evidence type="ECO:0000313" key="1">
    <source>
        <dbReference type="EMBL" id="AZA83495.1"/>
    </source>
</evidence>
<dbReference type="Proteomes" id="UP000236262">
    <property type="component" value="Unassembled WGS sequence"/>
</dbReference>
<reference evidence="1 4" key="2">
    <citation type="submission" date="2018-11" db="EMBL/GenBank/DDBJ databases">
        <title>Proposal to divide the Flavobacteriaceae and reorganize its genera based on Amino Acid Identity values calculated from whole genome sequences.</title>
        <authorList>
            <person name="Nicholson A.C."/>
            <person name="Gulvik C.A."/>
            <person name="Whitney A.M."/>
            <person name="Humrighouse B.W."/>
            <person name="Bell M."/>
            <person name="Holmes B."/>
            <person name="Steigerwalt A.G."/>
            <person name="Villarma A."/>
            <person name="Sheth M."/>
            <person name="Batra D."/>
            <person name="Pryor J."/>
            <person name="Bernardet J.-F."/>
            <person name="Hugo C."/>
            <person name="Kampfer P."/>
            <person name="Newman J."/>
            <person name="McQuiston J.R."/>
        </authorList>
    </citation>
    <scope>NUCLEOTIDE SEQUENCE [LARGE SCALE GENOMIC DNA]</scope>
    <source>
        <strain evidence="1 4">KC_1864</strain>
    </source>
</reference>
<protein>
    <recommendedName>
        <fullName evidence="5">Bacteriocin</fullName>
    </recommendedName>
</protein>
<evidence type="ECO:0000313" key="4">
    <source>
        <dbReference type="Proteomes" id="UP000279972"/>
    </source>
</evidence>
<reference evidence="2 3" key="1">
    <citation type="submission" date="2018-01" db="EMBL/GenBank/DDBJ databases">
        <title>Draft genome sequences of Chryseobacterium lactis NCTC11390, Chryseobacterium oncorhynchi 701B-08, and Chryseobacterium viscerum 687B-08.</title>
        <authorList>
            <person name="Jeong J.-J."/>
            <person name="Lee Y.J."/>
            <person name="Park B."/>
            <person name="Choi I.-G."/>
            <person name="Kim K.D."/>
        </authorList>
    </citation>
    <scope>NUCLEOTIDE SEQUENCE [LARGE SCALE GENOMIC DNA]</scope>
    <source>
        <strain evidence="2 3">NCTC11390</strain>
    </source>
</reference>
<dbReference type="KEGG" id="clac:EG342_17110"/>
<dbReference type="EMBL" id="CP033924">
    <property type="protein sequence ID" value="AZA83495.1"/>
    <property type="molecule type" value="Genomic_DNA"/>
</dbReference>
<dbReference type="NCBIfam" id="NF047798">
    <property type="entry name" value="leader_Chryseo"/>
    <property type="match status" value="1"/>
</dbReference>
<dbReference type="Proteomes" id="UP000279972">
    <property type="component" value="Chromosome"/>
</dbReference>
<accession>A0A3G6RKX3</accession>
<gene>
    <name evidence="2" type="ORF">C1637_15455</name>
    <name evidence="1" type="ORF">EG342_17110</name>
</gene>
<dbReference type="InterPro" id="IPR058074">
    <property type="entry name" value="Bacteriocin-like"/>
</dbReference>
<organism evidence="2 3">
    <name type="scientific">Chryseobacterium lactis</name>
    <dbReference type="NCBI Taxonomy" id="1241981"/>
    <lineage>
        <taxon>Bacteria</taxon>
        <taxon>Pseudomonadati</taxon>
        <taxon>Bacteroidota</taxon>
        <taxon>Flavobacteriia</taxon>
        <taxon>Flavobacteriales</taxon>
        <taxon>Weeksellaceae</taxon>
        <taxon>Chryseobacterium group</taxon>
        <taxon>Chryseobacterium</taxon>
    </lineage>
</organism>
<sequence length="61" mass="6461">MKNFKKISREQLKQVAGGGPSGPGVGNCRVGYIYLCKAEGICDDDKTECVCLCVPANQIPG</sequence>
<dbReference type="AlphaFoldDB" id="A0A3G6RKX3"/>
<name>A0A3G6RKX3_CHRLC</name>
<dbReference type="EMBL" id="PPEH01000005">
    <property type="protein sequence ID" value="PNW13211.1"/>
    <property type="molecule type" value="Genomic_DNA"/>
</dbReference>
<evidence type="ECO:0000313" key="3">
    <source>
        <dbReference type="Proteomes" id="UP000236262"/>
    </source>
</evidence>
<evidence type="ECO:0000313" key="2">
    <source>
        <dbReference type="EMBL" id="PNW13211.1"/>
    </source>
</evidence>
<evidence type="ECO:0008006" key="5">
    <source>
        <dbReference type="Google" id="ProtNLM"/>
    </source>
</evidence>